<dbReference type="Gene3D" id="3.30.230.130">
    <property type="entry name" value="Cullin, Chain C, Domain 2"/>
    <property type="match status" value="1"/>
</dbReference>
<evidence type="ECO:0000259" key="3">
    <source>
        <dbReference type="PROSITE" id="PS50069"/>
    </source>
</evidence>
<sequence>MEVLGSSEYNLETLSDDAIREITESYDGFFTTVESLIAGAGDSSVEKEFVSHVSTLCKYGLDSLVRDHFLTSLEQAFEKSGALSFWDHLDDYCGKNHTDYGEEIHQVLCKALEEISREKQYHDKYIELGESELSVDILTSTILSTNFWPPIHDEPLELPAPIDKLLSDYANRYHEIKTPRKLLWKKNLGSVKLELQFEDRSVQFTVSPTHAAIIMQFQEKKSWTSIDLAATIGIPIDLLNRRVNFWISKGVLRESNANVFTLVESITDSAKNESEELLASDEESERSIAYVEDQLRKETTIYKNFIMAMLTNGSMAVDGIHNRLKLILLMTSHCNSFRAFFLVGNKDVVALHETAGESSTVPTAIISTLLESAIAPREIGGEGKGDAVVHGPSRTTKEKVDSTLPGLSLTLGLGCGSGERDALTCPSSNVDNTSSEGSDTEGGF</sequence>
<protein>
    <recommendedName>
        <fullName evidence="3">Cullin family profile domain-containing protein</fullName>
    </recommendedName>
</protein>
<proteinExistence type="inferred from homology"/>
<comment type="similarity">
    <text evidence="1">Belongs to the cullin family.</text>
</comment>
<dbReference type="SUPFAM" id="SSF75632">
    <property type="entry name" value="Cullin homology domain"/>
    <property type="match status" value="1"/>
</dbReference>
<dbReference type="PANTHER" id="PTHR45957:SF2">
    <property type="entry name" value="ANAPHASE-PROMOTING COMPLEX SUBUNIT 2"/>
    <property type="match status" value="1"/>
</dbReference>
<evidence type="ECO:0000313" key="5">
    <source>
        <dbReference type="Proteomes" id="UP000266723"/>
    </source>
</evidence>
<comment type="caution">
    <text evidence="4">The sequence shown here is derived from an EMBL/GenBank/DDBJ whole genome shotgun (WGS) entry which is preliminary data.</text>
</comment>
<dbReference type="InterPro" id="IPR059120">
    <property type="entry name" value="Cullin-like_AB"/>
</dbReference>
<organism evidence="4 5">
    <name type="scientific">Brassica cretica</name>
    <name type="common">Mustard</name>
    <dbReference type="NCBI Taxonomy" id="69181"/>
    <lineage>
        <taxon>Eukaryota</taxon>
        <taxon>Viridiplantae</taxon>
        <taxon>Streptophyta</taxon>
        <taxon>Embryophyta</taxon>
        <taxon>Tracheophyta</taxon>
        <taxon>Spermatophyta</taxon>
        <taxon>Magnoliopsida</taxon>
        <taxon>eudicotyledons</taxon>
        <taxon>Gunneridae</taxon>
        <taxon>Pentapetalae</taxon>
        <taxon>rosids</taxon>
        <taxon>malvids</taxon>
        <taxon>Brassicales</taxon>
        <taxon>Brassicaceae</taxon>
        <taxon>Brassiceae</taxon>
        <taxon>Brassica</taxon>
    </lineage>
</organism>
<dbReference type="InterPro" id="IPR036317">
    <property type="entry name" value="Cullin_homology_sf"/>
</dbReference>
<feature type="compositionally biased region" description="Polar residues" evidence="2">
    <location>
        <begin position="425"/>
        <end position="437"/>
    </location>
</feature>
<evidence type="ECO:0000256" key="1">
    <source>
        <dbReference type="PROSITE-ProRule" id="PRU00330"/>
    </source>
</evidence>
<gene>
    <name evidence="4" type="ORF">DY000_02033631</name>
</gene>
<keyword evidence="5" id="KW-1185">Reference proteome</keyword>
<evidence type="ECO:0000256" key="2">
    <source>
        <dbReference type="SAM" id="MobiDB-lite"/>
    </source>
</evidence>
<accession>A0ABQ7DK17</accession>
<feature type="region of interest" description="Disordered" evidence="2">
    <location>
        <begin position="381"/>
        <end position="401"/>
    </location>
</feature>
<evidence type="ECO:0000313" key="4">
    <source>
        <dbReference type="EMBL" id="KAF3577379.1"/>
    </source>
</evidence>
<reference evidence="4 5" key="1">
    <citation type="journal article" date="2020" name="BMC Genomics">
        <title>Intraspecific diversification of the crop wild relative Brassica cretica Lam. using demographic model selection.</title>
        <authorList>
            <person name="Kioukis A."/>
            <person name="Michalopoulou V.A."/>
            <person name="Briers L."/>
            <person name="Pirintsos S."/>
            <person name="Studholme D.J."/>
            <person name="Pavlidis P."/>
            <person name="Sarris P.F."/>
        </authorList>
    </citation>
    <scope>NUCLEOTIDE SEQUENCE [LARGE SCALE GENOMIC DNA]</scope>
    <source>
        <strain evidence="5">cv. PFS-1207/04</strain>
    </source>
</reference>
<name>A0ABQ7DK17_BRACR</name>
<dbReference type="PROSITE" id="PS50069">
    <property type="entry name" value="CULLIN_2"/>
    <property type="match status" value="1"/>
</dbReference>
<dbReference type="EMBL" id="QGKV02000649">
    <property type="protein sequence ID" value="KAF3577379.1"/>
    <property type="molecule type" value="Genomic_DNA"/>
</dbReference>
<feature type="region of interest" description="Disordered" evidence="2">
    <location>
        <begin position="424"/>
        <end position="444"/>
    </location>
</feature>
<dbReference type="Proteomes" id="UP000266723">
    <property type="component" value="Unassembled WGS sequence"/>
</dbReference>
<dbReference type="InterPro" id="IPR044554">
    <property type="entry name" value="ANAPC2"/>
</dbReference>
<feature type="domain" description="Cullin family profile" evidence="3">
    <location>
        <begin position="48"/>
        <end position="247"/>
    </location>
</feature>
<dbReference type="InterPro" id="IPR016158">
    <property type="entry name" value="Cullin_homology"/>
</dbReference>
<dbReference type="PANTHER" id="PTHR45957">
    <property type="entry name" value="ANAPHASE-PROMOTING COMPLEX SUBUNIT 2"/>
    <property type="match status" value="1"/>
</dbReference>
<dbReference type="Gene3D" id="1.10.10.10">
    <property type="entry name" value="Winged helix-like DNA-binding domain superfamily/Winged helix DNA-binding domain"/>
    <property type="match status" value="1"/>
</dbReference>
<dbReference type="Pfam" id="PF26557">
    <property type="entry name" value="Cullin_AB"/>
    <property type="match status" value="1"/>
</dbReference>
<dbReference type="InterPro" id="IPR036388">
    <property type="entry name" value="WH-like_DNA-bd_sf"/>
</dbReference>